<dbReference type="Gene3D" id="3.30.160.60">
    <property type="entry name" value="Classic Zinc Finger"/>
    <property type="match status" value="1"/>
</dbReference>
<evidence type="ECO:0000256" key="4">
    <source>
        <dbReference type="ARBA" id="ARBA00022771"/>
    </source>
</evidence>
<evidence type="ECO:0000256" key="10">
    <source>
        <dbReference type="PROSITE-ProRule" id="PRU00042"/>
    </source>
</evidence>
<evidence type="ECO:0000313" key="15">
    <source>
        <dbReference type="Proteomes" id="UP000027135"/>
    </source>
</evidence>
<feature type="domain" description="BTB" evidence="12">
    <location>
        <begin position="1"/>
        <end position="42"/>
    </location>
</feature>
<evidence type="ECO:0000256" key="1">
    <source>
        <dbReference type="ARBA" id="ARBA00004123"/>
    </source>
</evidence>
<evidence type="ECO:0000256" key="5">
    <source>
        <dbReference type="ARBA" id="ARBA00022833"/>
    </source>
</evidence>
<feature type="non-terminal residue" evidence="14">
    <location>
        <position position="514"/>
    </location>
</feature>
<feature type="domain" description="C2H2-type" evidence="13">
    <location>
        <begin position="487"/>
        <end position="514"/>
    </location>
</feature>
<keyword evidence="4 10" id="KW-0863">Zinc-finger</keyword>
<dbReference type="PANTHER" id="PTHR46105">
    <property type="entry name" value="AGAP004733-PA"/>
    <property type="match status" value="1"/>
</dbReference>
<dbReference type="InterPro" id="IPR050457">
    <property type="entry name" value="ZnFinger_BTB_dom_contain"/>
</dbReference>
<name>A0A067RRP2_ZOONE</name>
<keyword evidence="3" id="KW-0677">Repeat</keyword>
<dbReference type="SMART" id="SM00355">
    <property type="entry name" value="ZnF_C2H2"/>
    <property type="match status" value="2"/>
</dbReference>
<dbReference type="PROSITE" id="PS50157">
    <property type="entry name" value="ZINC_FINGER_C2H2_2"/>
    <property type="match status" value="2"/>
</dbReference>
<dbReference type="PANTHER" id="PTHR46105:SF5">
    <property type="entry name" value="ZINC FINGER AND BTB DOMAIN-CONTAINING PROTEIN 44 ISOFORM X1"/>
    <property type="match status" value="1"/>
</dbReference>
<feature type="region of interest" description="Disordered" evidence="11">
    <location>
        <begin position="171"/>
        <end position="295"/>
    </location>
</feature>
<evidence type="ECO:0000259" key="12">
    <source>
        <dbReference type="PROSITE" id="PS50097"/>
    </source>
</evidence>
<gene>
    <name evidence="14" type="ORF">L798_01439</name>
</gene>
<feature type="compositionally biased region" description="Polar residues" evidence="11">
    <location>
        <begin position="280"/>
        <end position="295"/>
    </location>
</feature>
<feature type="region of interest" description="Disordered" evidence="11">
    <location>
        <begin position="117"/>
        <end position="149"/>
    </location>
</feature>
<feature type="compositionally biased region" description="Low complexity" evidence="11">
    <location>
        <begin position="391"/>
        <end position="400"/>
    </location>
</feature>
<proteinExistence type="predicted"/>
<dbReference type="EMBL" id="KK852507">
    <property type="protein sequence ID" value="KDR22444.1"/>
    <property type="molecule type" value="Genomic_DNA"/>
</dbReference>
<feature type="compositionally biased region" description="Polar residues" evidence="11">
    <location>
        <begin position="222"/>
        <end position="239"/>
    </location>
</feature>
<evidence type="ECO:0000256" key="11">
    <source>
        <dbReference type="SAM" id="MobiDB-lite"/>
    </source>
</evidence>
<keyword evidence="8" id="KW-0804">Transcription</keyword>
<dbReference type="InParanoid" id="A0A067RRP2"/>
<dbReference type="SUPFAM" id="SSF57667">
    <property type="entry name" value="beta-beta-alpha zinc fingers"/>
    <property type="match status" value="1"/>
</dbReference>
<dbReference type="GO" id="GO:0005634">
    <property type="term" value="C:nucleus"/>
    <property type="evidence" value="ECO:0007669"/>
    <property type="project" value="UniProtKB-SubCell"/>
</dbReference>
<evidence type="ECO:0000256" key="8">
    <source>
        <dbReference type="ARBA" id="ARBA00023163"/>
    </source>
</evidence>
<evidence type="ECO:0000256" key="6">
    <source>
        <dbReference type="ARBA" id="ARBA00023015"/>
    </source>
</evidence>
<feature type="non-terminal residue" evidence="14">
    <location>
        <position position="1"/>
    </location>
</feature>
<dbReference type="GO" id="GO:0000981">
    <property type="term" value="F:DNA-binding transcription factor activity, RNA polymerase II-specific"/>
    <property type="evidence" value="ECO:0007669"/>
    <property type="project" value="TreeGrafter"/>
</dbReference>
<feature type="compositionally biased region" description="Basic and acidic residues" evidence="11">
    <location>
        <begin position="240"/>
        <end position="252"/>
    </location>
</feature>
<keyword evidence="15" id="KW-1185">Reference proteome</keyword>
<keyword evidence="7" id="KW-0238">DNA-binding</keyword>
<dbReference type="GO" id="GO:0008270">
    <property type="term" value="F:zinc ion binding"/>
    <property type="evidence" value="ECO:0007669"/>
    <property type="project" value="UniProtKB-KW"/>
</dbReference>
<dbReference type="OMA" id="ATHVLHM"/>
<dbReference type="InterPro" id="IPR036236">
    <property type="entry name" value="Znf_C2H2_sf"/>
</dbReference>
<dbReference type="AlphaFoldDB" id="A0A067RRP2"/>
<evidence type="ECO:0000313" key="14">
    <source>
        <dbReference type="EMBL" id="KDR22444.1"/>
    </source>
</evidence>
<feature type="compositionally biased region" description="Polar residues" evidence="11">
    <location>
        <begin position="365"/>
        <end position="390"/>
    </location>
</feature>
<dbReference type="eggNOG" id="ENOG502R8GB">
    <property type="taxonomic scope" value="Eukaryota"/>
</dbReference>
<feature type="region of interest" description="Disordered" evidence="11">
    <location>
        <begin position="332"/>
        <end position="401"/>
    </location>
</feature>
<dbReference type="PROSITE" id="PS50097">
    <property type="entry name" value="BTB"/>
    <property type="match status" value="1"/>
</dbReference>
<feature type="compositionally biased region" description="Pro residues" evidence="11">
    <location>
        <begin position="117"/>
        <end position="127"/>
    </location>
</feature>
<dbReference type="Gene3D" id="3.30.710.10">
    <property type="entry name" value="Potassium Channel Kv1.1, Chain A"/>
    <property type="match status" value="1"/>
</dbReference>
<reference evidence="14 15" key="1">
    <citation type="journal article" date="2014" name="Nat. Commun.">
        <title>Molecular traces of alternative social organization in a termite genome.</title>
        <authorList>
            <person name="Terrapon N."/>
            <person name="Li C."/>
            <person name="Robertson H.M."/>
            <person name="Ji L."/>
            <person name="Meng X."/>
            <person name="Booth W."/>
            <person name="Chen Z."/>
            <person name="Childers C.P."/>
            <person name="Glastad K.M."/>
            <person name="Gokhale K."/>
            <person name="Gowin J."/>
            <person name="Gronenberg W."/>
            <person name="Hermansen R.A."/>
            <person name="Hu H."/>
            <person name="Hunt B.G."/>
            <person name="Huylmans A.K."/>
            <person name="Khalil S.M."/>
            <person name="Mitchell R.D."/>
            <person name="Munoz-Torres M.C."/>
            <person name="Mustard J.A."/>
            <person name="Pan H."/>
            <person name="Reese J.T."/>
            <person name="Scharf M.E."/>
            <person name="Sun F."/>
            <person name="Vogel H."/>
            <person name="Xiao J."/>
            <person name="Yang W."/>
            <person name="Yang Z."/>
            <person name="Yang Z."/>
            <person name="Zhou J."/>
            <person name="Zhu J."/>
            <person name="Brent C.S."/>
            <person name="Elsik C.G."/>
            <person name="Goodisman M.A."/>
            <person name="Liberles D.A."/>
            <person name="Roe R.M."/>
            <person name="Vargo E.L."/>
            <person name="Vilcinskas A."/>
            <person name="Wang J."/>
            <person name="Bornberg-Bauer E."/>
            <person name="Korb J."/>
            <person name="Zhang G."/>
            <person name="Liebig J."/>
        </authorList>
    </citation>
    <scope>NUCLEOTIDE SEQUENCE [LARGE SCALE GENOMIC DNA]</scope>
    <source>
        <tissue evidence="14">Whole organism</tissue>
    </source>
</reference>
<evidence type="ECO:0000256" key="7">
    <source>
        <dbReference type="ARBA" id="ARBA00023125"/>
    </source>
</evidence>
<feature type="domain" description="C2H2-type" evidence="13">
    <location>
        <begin position="411"/>
        <end position="438"/>
    </location>
</feature>
<feature type="region of interest" description="Disordered" evidence="11">
    <location>
        <begin position="75"/>
        <end position="94"/>
    </location>
</feature>
<evidence type="ECO:0000259" key="13">
    <source>
        <dbReference type="PROSITE" id="PS50157"/>
    </source>
</evidence>
<sequence>ALLTAATSGSSNTITIAVPNVSPEAFAPLLTFMYTGYLDVTHDNIYGVLLATHLLHMPRALDLCRAFLVQNQQPQTQSSLSRHPPSPTSLPTLVKPIPSRKMLPILLGLGNLPPPPPPPAPFWPPPTYHHTLPTPQPPQLMLPSADNSPFRSVLPTSMSLNIVGSQENHEPLKLLQPPPSDFCAQPPSPQPTGNNTRQRPRSPLAIPSTSTSRRTIFFHDASPSTPSSVSPCLSGTSFSSDDHNVNDPPADKHKSRKERSQHQQLPQKKYQQSSKITACKKQQSNDSGAHGTTNSSNSKVIIDVACCDGPVRFHRVLNDNYGLTLDDILAGDSPEGNSSRHNPPLEPPLQNNQELGTVSHIHKPTASNTTTDRNNSIKEASSAANLSDGNTSSSSASVTSERVGGSLETVYTCLYCNHTFKSHYCYQKHARRHINPVTIDVSRLAERLGTNKGVDVCKVVGSEKDKANGSGAVRREVRLLDMNVQYYPCKTCGSKFPSYYFVHKHRKMCHANEE</sequence>
<feature type="compositionally biased region" description="Pro residues" evidence="11">
    <location>
        <begin position="176"/>
        <end position="190"/>
    </location>
</feature>
<evidence type="ECO:0000256" key="3">
    <source>
        <dbReference type="ARBA" id="ARBA00022737"/>
    </source>
</evidence>
<dbReference type="InterPro" id="IPR013087">
    <property type="entry name" value="Znf_C2H2_type"/>
</dbReference>
<dbReference type="GO" id="GO:0000978">
    <property type="term" value="F:RNA polymerase II cis-regulatory region sequence-specific DNA binding"/>
    <property type="evidence" value="ECO:0007669"/>
    <property type="project" value="TreeGrafter"/>
</dbReference>
<comment type="subcellular location">
    <subcellularLocation>
        <location evidence="1">Nucleus</location>
    </subcellularLocation>
</comment>
<dbReference type="InterPro" id="IPR000210">
    <property type="entry name" value="BTB/POZ_dom"/>
</dbReference>
<keyword evidence="6" id="KW-0805">Transcription regulation</keyword>
<feature type="compositionally biased region" description="Low complexity" evidence="11">
    <location>
        <begin position="262"/>
        <end position="275"/>
    </location>
</feature>
<keyword evidence="2" id="KW-0479">Metal-binding</keyword>
<evidence type="ECO:0000256" key="2">
    <source>
        <dbReference type="ARBA" id="ARBA00022723"/>
    </source>
</evidence>
<dbReference type="Proteomes" id="UP000027135">
    <property type="component" value="Unassembled WGS sequence"/>
</dbReference>
<keyword evidence="5" id="KW-0862">Zinc</keyword>
<accession>A0A067RRP2</accession>
<evidence type="ECO:0000256" key="9">
    <source>
        <dbReference type="ARBA" id="ARBA00023242"/>
    </source>
</evidence>
<dbReference type="PROSITE" id="PS00028">
    <property type="entry name" value="ZINC_FINGER_C2H2_1"/>
    <property type="match status" value="2"/>
</dbReference>
<dbReference type="SUPFAM" id="SSF54695">
    <property type="entry name" value="POZ domain"/>
    <property type="match status" value="1"/>
</dbReference>
<dbReference type="Pfam" id="PF00651">
    <property type="entry name" value="BTB"/>
    <property type="match status" value="1"/>
</dbReference>
<keyword evidence="9" id="KW-0539">Nucleus</keyword>
<organism evidence="14 15">
    <name type="scientific">Zootermopsis nevadensis</name>
    <name type="common">Dampwood termite</name>
    <dbReference type="NCBI Taxonomy" id="136037"/>
    <lineage>
        <taxon>Eukaryota</taxon>
        <taxon>Metazoa</taxon>
        <taxon>Ecdysozoa</taxon>
        <taxon>Arthropoda</taxon>
        <taxon>Hexapoda</taxon>
        <taxon>Insecta</taxon>
        <taxon>Pterygota</taxon>
        <taxon>Neoptera</taxon>
        <taxon>Polyneoptera</taxon>
        <taxon>Dictyoptera</taxon>
        <taxon>Blattodea</taxon>
        <taxon>Blattoidea</taxon>
        <taxon>Termitoidae</taxon>
        <taxon>Termopsidae</taxon>
        <taxon>Zootermopsis</taxon>
    </lineage>
</organism>
<protein>
    <submittedName>
        <fullName evidence="14">Zinc finger and BTB domain-containing protein 48</fullName>
    </submittedName>
</protein>
<dbReference type="InterPro" id="IPR011333">
    <property type="entry name" value="SKP1/BTB/POZ_sf"/>
</dbReference>